<comment type="caution">
    <text evidence="5">The sequence shown here is derived from an EMBL/GenBank/DDBJ whole genome shotgun (WGS) entry which is preliminary data.</text>
</comment>
<protein>
    <recommendedName>
        <fullName evidence="2 3">Single-stranded DNA-binding protein</fullName>
        <shortName evidence="2">SSB</shortName>
    </recommendedName>
</protein>
<dbReference type="PROSITE" id="PS50935">
    <property type="entry name" value="SSB"/>
    <property type="match status" value="1"/>
</dbReference>
<proteinExistence type="inferred from homology"/>
<evidence type="ECO:0000313" key="5">
    <source>
        <dbReference type="EMBL" id="MFC0423063.1"/>
    </source>
</evidence>
<dbReference type="GO" id="GO:0003677">
    <property type="term" value="F:DNA binding"/>
    <property type="evidence" value="ECO:0007669"/>
    <property type="project" value="UniProtKB-KW"/>
</dbReference>
<accession>A0ABV6K4V0</accession>
<dbReference type="EMBL" id="JBHLUK010000014">
    <property type="protein sequence ID" value="MFC0423063.1"/>
    <property type="molecule type" value="Genomic_DNA"/>
</dbReference>
<dbReference type="Gene3D" id="2.40.50.140">
    <property type="entry name" value="Nucleic acid-binding proteins"/>
    <property type="match status" value="1"/>
</dbReference>
<dbReference type="CDD" id="cd04496">
    <property type="entry name" value="SSB_OBF"/>
    <property type="match status" value="1"/>
</dbReference>
<dbReference type="Pfam" id="PF00436">
    <property type="entry name" value="SSB"/>
    <property type="match status" value="1"/>
</dbReference>
<evidence type="ECO:0000256" key="3">
    <source>
        <dbReference type="RuleBase" id="RU000524"/>
    </source>
</evidence>
<dbReference type="InterPro" id="IPR000424">
    <property type="entry name" value="Primosome_PriB/ssb"/>
</dbReference>
<sequence>MNLVSLYGRVANDLELRYTNSGKAVVQFSIAVRGYNDKSNFIRCQAWEKRAENLANYFHKGSRIGVTGQLVSGRYDKDGQTHYTQDVVVNTFDFVDSKQESQRLNHGNDEAIDTAASRTNSKIGNTKRGPFENNGNQIDISDDDVPF</sequence>
<evidence type="ECO:0000313" key="6">
    <source>
        <dbReference type="Proteomes" id="UP001589855"/>
    </source>
</evidence>
<dbReference type="PANTHER" id="PTHR10302:SF27">
    <property type="entry name" value="SINGLE-STRANDED DNA-BINDING PROTEIN"/>
    <property type="match status" value="1"/>
</dbReference>
<dbReference type="InterPro" id="IPR012340">
    <property type="entry name" value="NA-bd_OB-fold"/>
</dbReference>
<evidence type="ECO:0000256" key="1">
    <source>
        <dbReference type="ARBA" id="ARBA00023125"/>
    </source>
</evidence>
<dbReference type="SUPFAM" id="SSF50249">
    <property type="entry name" value="Nucleic acid-binding proteins"/>
    <property type="match status" value="1"/>
</dbReference>
<reference evidence="5 6" key="1">
    <citation type="submission" date="2024-09" db="EMBL/GenBank/DDBJ databases">
        <authorList>
            <person name="Sun Q."/>
            <person name="Mori K."/>
        </authorList>
    </citation>
    <scope>NUCLEOTIDE SEQUENCE [LARGE SCALE GENOMIC DNA]</scope>
    <source>
        <strain evidence="5 6">TBRC 4575</strain>
    </source>
</reference>
<feature type="region of interest" description="Disordered" evidence="4">
    <location>
        <begin position="99"/>
        <end position="147"/>
    </location>
</feature>
<gene>
    <name evidence="5" type="ORF">ACFFGS_02700</name>
</gene>
<dbReference type="HAMAP" id="MF_00984">
    <property type="entry name" value="SSB"/>
    <property type="match status" value="1"/>
</dbReference>
<evidence type="ECO:0000256" key="2">
    <source>
        <dbReference type="HAMAP-Rule" id="MF_00984"/>
    </source>
</evidence>
<comment type="subunit">
    <text evidence="2">Homotetramer.</text>
</comment>
<evidence type="ECO:0000256" key="4">
    <source>
        <dbReference type="SAM" id="MobiDB-lite"/>
    </source>
</evidence>
<organism evidence="5 6">
    <name type="scientific">Lactiplantibacillus plajomi</name>
    <dbReference type="NCBI Taxonomy" id="1457217"/>
    <lineage>
        <taxon>Bacteria</taxon>
        <taxon>Bacillati</taxon>
        <taxon>Bacillota</taxon>
        <taxon>Bacilli</taxon>
        <taxon>Lactobacillales</taxon>
        <taxon>Lactobacillaceae</taxon>
        <taxon>Lactiplantibacillus</taxon>
    </lineage>
</organism>
<dbReference type="PANTHER" id="PTHR10302">
    <property type="entry name" value="SINGLE-STRANDED DNA-BINDING PROTEIN"/>
    <property type="match status" value="1"/>
</dbReference>
<name>A0ABV6K4V0_9LACO</name>
<dbReference type="NCBIfam" id="TIGR00621">
    <property type="entry name" value="ssb"/>
    <property type="match status" value="1"/>
</dbReference>
<comment type="caution">
    <text evidence="2">Lacks conserved residue(s) required for the propagation of feature annotation.</text>
</comment>
<dbReference type="InterPro" id="IPR011344">
    <property type="entry name" value="ssDNA-bd"/>
</dbReference>
<dbReference type="Proteomes" id="UP001589855">
    <property type="component" value="Unassembled WGS sequence"/>
</dbReference>
<keyword evidence="6" id="KW-1185">Reference proteome</keyword>
<feature type="compositionally biased region" description="Basic and acidic residues" evidence="4">
    <location>
        <begin position="99"/>
        <end position="109"/>
    </location>
</feature>
<keyword evidence="1 2" id="KW-0238">DNA-binding</keyword>
<dbReference type="RefSeq" id="WP_137645831.1">
    <property type="nucleotide sequence ID" value="NZ_BAABRM010000026.1"/>
</dbReference>